<evidence type="ECO:0000313" key="3">
    <source>
        <dbReference type="EMBL" id="MFC7338599.1"/>
    </source>
</evidence>
<sequence length="360" mass="40106">MSSDDKMPPKRPARTGRGSVEVRVFGESSSDLRRGREEDEAALSEGGGNGPDDEDVVRLDQEAMPLANRRVEDEEPGTPDVLPRTGSKRWLNQRSLTIFMACMAVIVSVAVVLSAGALRKEEPGNRAYFETMEAIDELEPDPEKIANSDEILKEAVGLFSEYSTAKTLEEAIPLIRNGEHLRSRLTDQWEPMGRDENEALTVTGEMEQNDARTTVLLTGELRGKQFANLLIKEDGGFKVDWEASNGLGDVEFDQLKNIEVGDLVKMRLVLVRENFHPVDYPDDEFHCYSMWNLGGTEKIYGYAKIDSEPARALADSLNEQSVLLEKRSLAAVIVELKNEGRGEFGQFTITRVIGDGWIEP</sequence>
<protein>
    <submittedName>
        <fullName evidence="3">Uncharacterized protein</fullName>
    </submittedName>
</protein>
<accession>A0ABW2LBA4</accession>
<evidence type="ECO:0000256" key="2">
    <source>
        <dbReference type="SAM" id="Phobius"/>
    </source>
</evidence>
<keyword evidence="2" id="KW-0472">Membrane</keyword>
<proteinExistence type="predicted"/>
<dbReference type="RefSeq" id="WP_379714099.1">
    <property type="nucleotide sequence ID" value="NZ_JBHTBS010000008.1"/>
</dbReference>
<keyword evidence="2" id="KW-1133">Transmembrane helix</keyword>
<keyword evidence="4" id="KW-1185">Reference proteome</keyword>
<organism evidence="3 4">
    <name type="scientific">Haloferula chungangensis</name>
    <dbReference type="NCBI Taxonomy" id="1048331"/>
    <lineage>
        <taxon>Bacteria</taxon>
        <taxon>Pseudomonadati</taxon>
        <taxon>Verrucomicrobiota</taxon>
        <taxon>Verrucomicrobiia</taxon>
        <taxon>Verrucomicrobiales</taxon>
        <taxon>Verrucomicrobiaceae</taxon>
        <taxon>Haloferula</taxon>
    </lineage>
</organism>
<feature type="region of interest" description="Disordered" evidence="1">
    <location>
        <begin position="1"/>
        <end position="86"/>
    </location>
</feature>
<dbReference type="EMBL" id="JBHTBS010000008">
    <property type="protein sequence ID" value="MFC7338599.1"/>
    <property type="molecule type" value="Genomic_DNA"/>
</dbReference>
<keyword evidence="2" id="KW-0812">Transmembrane</keyword>
<evidence type="ECO:0000256" key="1">
    <source>
        <dbReference type="SAM" id="MobiDB-lite"/>
    </source>
</evidence>
<evidence type="ECO:0000313" key="4">
    <source>
        <dbReference type="Proteomes" id="UP001596472"/>
    </source>
</evidence>
<name>A0ABW2LBA4_9BACT</name>
<feature type="transmembrane region" description="Helical" evidence="2">
    <location>
        <begin position="96"/>
        <end position="118"/>
    </location>
</feature>
<reference evidence="4" key="1">
    <citation type="journal article" date="2019" name="Int. J. Syst. Evol. Microbiol.">
        <title>The Global Catalogue of Microorganisms (GCM) 10K type strain sequencing project: providing services to taxonomists for standard genome sequencing and annotation.</title>
        <authorList>
            <consortium name="The Broad Institute Genomics Platform"/>
            <consortium name="The Broad Institute Genome Sequencing Center for Infectious Disease"/>
            <person name="Wu L."/>
            <person name="Ma J."/>
        </authorList>
    </citation>
    <scope>NUCLEOTIDE SEQUENCE [LARGE SCALE GENOMIC DNA]</scope>
    <source>
        <strain evidence="4">CGMCC 4.1467</strain>
    </source>
</reference>
<gene>
    <name evidence="3" type="ORF">ACFQY0_15495</name>
</gene>
<comment type="caution">
    <text evidence="3">The sequence shown here is derived from an EMBL/GenBank/DDBJ whole genome shotgun (WGS) entry which is preliminary data.</text>
</comment>
<dbReference type="Proteomes" id="UP001596472">
    <property type="component" value="Unassembled WGS sequence"/>
</dbReference>